<evidence type="ECO:0008006" key="4">
    <source>
        <dbReference type="Google" id="ProtNLM"/>
    </source>
</evidence>
<evidence type="ECO:0000313" key="3">
    <source>
        <dbReference type="Proteomes" id="UP001333996"/>
    </source>
</evidence>
<proteinExistence type="predicted"/>
<reference evidence="2" key="1">
    <citation type="submission" date="2024-01" db="EMBL/GenBank/DDBJ databases">
        <title>First draft genome sequence data of TA4-1, the type strain of Gram-positive actinobacterium Streptomyces chiangmaiensis.</title>
        <authorList>
            <person name="Yasawong M."/>
            <person name="Nantapong N."/>
        </authorList>
    </citation>
    <scope>NUCLEOTIDE SEQUENCE</scope>
    <source>
        <strain evidence="2">TA4-1</strain>
    </source>
</reference>
<name>A0ABU7FYX0_9ACTN</name>
<evidence type="ECO:0000256" key="1">
    <source>
        <dbReference type="SAM" id="Phobius"/>
    </source>
</evidence>
<keyword evidence="1" id="KW-0812">Transmembrane</keyword>
<keyword evidence="3" id="KW-1185">Reference proteome</keyword>
<accession>A0ABU7FYX0</accession>
<comment type="caution">
    <text evidence="2">The sequence shown here is derived from an EMBL/GenBank/DDBJ whole genome shotgun (WGS) entry which is preliminary data.</text>
</comment>
<dbReference type="EMBL" id="JAYWVC010000352">
    <property type="protein sequence ID" value="MED7828309.1"/>
    <property type="molecule type" value="Genomic_DNA"/>
</dbReference>
<sequence>MCRHSATDCLIKSPTRQQREIESLPQRLSQLADPRSWRGNRHPFVAVLLAACSAVGAGATSFAAIG</sequence>
<organism evidence="2 3">
    <name type="scientific">Streptomyces chiangmaiensis</name>
    <dbReference type="NCBI Taxonomy" id="766497"/>
    <lineage>
        <taxon>Bacteria</taxon>
        <taxon>Bacillati</taxon>
        <taxon>Actinomycetota</taxon>
        <taxon>Actinomycetes</taxon>
        <taxon>Kitasatosporales</taxon>
        <taxon>Streptomycetaceae</taxon>
        <taxon>Streptomyces</taxon>
    </lineage>
</organism>
<dbReference type="Proteomes" id="UP001333996">
    <property type="component" value="Unassembled WGS sequence"/>
</dbReference>
<dbReference type="RefSeq" id="WP_329512657.1">
    <property type="nucleotide sequence ID" value="NZ_BAAAYZ010000131.1"/>
</dbReference>
<gene>
    <name evidence="2" type="ORF">VXC91_42220</name>
</gene>
<keyword evidence="1" id="KW-0472">Membrane</keyword>
<keyword evidence="1" id="KW-1133">Transmembrane helix</keyword>
<evidence type="ECO:0000313" key="2">
    <source>
        <dbReference type="EMBL" id="MED7828309.1"/>
    </source>
</evidence>
<feature type="transmembrane region" description="Helical" evidence="1">
    <location>
        <begin position="44"/>
        <end position="65"/>
    </location>
</feature>
<protein>
    <recommendedName>
        <fullName evidence="4">H repeat-associated protein N-terminal domain-containing protein</fullName>
    </recommendedName>
</protein>